<dbReference type="InterPro" id="IPR036890">
    <property type="entry name" value="HATPase_C_sf"/>
</dbReference>
<dbReference type="SMART" id="SM00387">
    <property type="entry name" value="HATPase_c"/>
    <property type="match status" value="1"/>
</dbReference>
<keyword evidence="7" id="KW-0418">Kinase</keyword>
<protein>
    <recommendedName>
        <fullName evidence="3">histidine kinase</fullName>
        <ecNumber evidence="3">2.7.13.3</ecNumber>
    </recommendedName>
</protein>
<dbReference type="InterPro" id="IPR005467">
    <property type="entry name" value="His_kinase_dom"/>
</dbReference>
<dbReference type="EMBL" id="JAAFGW010000038">
    <property type="protein sequence ID" value="NDP47549.1"/>
    <property type="molecule type" value="Genomic_DNA"/>
</dbReference>
<proteinExistence type="predicted"/>
<organism evidence="14 15">
    <name type="scientific">Sulfuriferula multivorans</name>
    <dbReference type="NCBI Taxonomy" id="1559896"/>
    <lineage>
        <taxon>Bacteria</taxon>
        <taxon>Pseudomonadati</taxon>
        <taxon>Pseudomonadota</taxon>
        <taxon>Betaproteobacteria</taxon>
        <taxon>Nitrosomonadales</taxon>
        <taxon>Sulfuricellaceae</taxon>
        <taxon>Sulfuriferula</taxon>
    </lineage>
</organism>
<dbReference type="InterPro" id="IPR036097">
    <property type="entry name" value="HisK_dim/P_sf"/>
</dbReference>
<dbReference type="Gene3D" id="1.10.287.130">
    <property type="match status" value="1"/>
</dbReference>
<dbReference type="SMART" id="SM00388">
    <property type="entry name" value="HisKA"/>
    <property type="match status" value="1"/>
</dbReference>
<evidence type="ECO:0000256" key="5">
    <source>
        <dbReference type="ARBA" id="ARBA00022679"/>
    </source>
</evidence>
<dbReference type="CDD" id="cd00075">
    <property type="entry name" value="HATPase"/>
    <property type="match status" value="1"/>
</dbReference>
<evidence type="ECO:0000256" key="2">
    <source>
        <dbReference type="ARBA" id="ARBA00004370"/>
    </source>
</evidence>
<keyword evidence="10 11" id="KW-0472">Membrane</keyword>
<evidence type="ECO:0000256" key="3">
    <source>
        <dbReference type="ARBA" id="ARBA00012438"/>
    </source>
</evidence>
<feature type="transmembrane region" description="Helical" evidence="11">
    <location>
        <begin position="21"/>
        <end position="42"/>
    </location>
</feature>
<keyword evidence="9" id="KW-0902">Two-component regulatory system</keyword>
<dbReference type="GO" id="GO:0000155">
    <property type="term" value="F:phosphorelay sensor kinase activity"/>
    <property type="evidence" value="ECO:0007669"/>
    <property type="project" value="InterPro"/>
</dbReference>
<feature type="domain" description="HAMP" evidence="13">
    <location>
        <begin position="191"/>
        <end position="244"/>
    </location>
</feature>
<sequence>MSARLARLRQLGRTSAIRLALRYALLQVVVLAIALAALFWVVNRYVDLQIAESLSSELATLKSLPAPALATRVAALADTRSRTRGARHYRLEDAHGKMLAGSVNHWPDGLTPDGALWQGELTVSEQSDPHDDNESTPLPAVGTLLADGGRLLIAQDTGAAEDLHEVALIAAAIVLALTASFAVLLGLSLGWQWLKRIDAINQTAGRIAAGDLTQRVKTTDRGDEFDLLAGHLNTMLERIEHALAGMREVSDNVAHDLRKPLSRLKTRAEVVLNKPRDAAAYQEALTQTVSDADELMRTFDALLSIARLEAGSELSGRETIDLAELVRDIAGLYADEAEDMARPFQLELDAGILVSGSRALLAQALANLLDNAFKYSAPEVALEVLLERVGSQARITVRDHGSGIPPGEHARMIERFVRGDTARSQSGSGLGLALVKAVIHAHAGELELIETPGGGLTAWLTLPLG</sequence>
<evidence type="ECO:0000313" key="14">
    <source>
        <dbReference type="EMBL" id="NDP47549.1"/>
    </source>
</evidence>
<dbReference type="PROSITE" id="PS50109">
    <property type="entry name" value="HIS_KIN"/>
    <property type="match status" value="1"/>
</dbReference>
<dbReference type="InterPro" id="IPR004358">
    <property type="entry name" value="Sig_transdc_His_kin-like_C"/>
</dbReference>
<evidence type="ECO:0000259" key="13">
    <source>
        <dbReference type="PROSITE" id="PS50885"/>
    </source>
</evidence>
<comment type="catalytic activity">
    <reaction evidence="1">
        <text>ATP + protein L-histidine = ADP + protein N-phospho-L-histidine.</text>
        <dbReference type="EC" id="2.7.13.3"/>
    </reaction>
</comment>
<feature type="transmembrane region" description="Helical" evidence="11">
    <location>
        <begin position="166"/>
        <end position="187"/>
    </location>
</feature>
<dbReference type="PANTHER" id="PTHR45436:SF8">
    <property type="entry name" value="HISTIDINE KINASE"/>
    <property type="match status" value="1"/>
</dbReference>
<evidence type="ECO:0000259" key="12">
    <source>
        <dbReference type="PROSITE" id="PS50109"/>
    </source>
</evidence>
<dbReference type="EC" id="2.7.13.3" evidence="3"/>
<dbReference type="Gene3D" id="6.10.340.10">
    <property type="match status" value="1"/>
</dbReference>
<dbReference type="Pfam" id="PF02518">
    <property type="entry name" value="HATPase_c"/>
    <property type="match status" value="1"/>
</dbReference>
<dbReference type="SUPFAM" id="SSF47384">
    <property type="entry name" value="Homodimeric domain of signal transducing histidine kinase"/>
    <property type="match status" value="1"/>
</dbReference>
<dbReference type="Proteomes" id="UP000483432">
    <property type="component" value="Unassembled WGS sequence"/>
</dbReference>
<name>A0A7C9P538_9PROT</name>
<keyword evidence="8 11" id="KW-1133">Transmembrane helix</keyword>
<reference evidence="14 15" key="1">
    <citation type="submission" date="2019-09" db="EMBL/GenBank/DDBJ databases">
        <title>H2 Metabolism Revealed by Metagenomic Analysis in Subglacial Sediment of East Antarctica.</title>
        <authorList>
            <person name="Yang Z."/>
            <person name="Zhang Y."/>
            <person name="Lv Y."/>
            <person name="Yan W."/>
            <person name="Xiao X."/>
            <person name="Sun B."/>
            <person name="Ma H."/>
        </authorList>
    </citation>
    <scope>NUCLEOTIDE SEQUENCE [LARGE SCALE GENOMIC DNA]</scope>
    <source>
        <strain evidence="14">Bin2_2</strain>
    </source>
</reference>
<evidence type="ECO:0000256" key="8">
    <source>
        <dbReference type="ARBA" id="ARBA00022989"/>
    </source>
</evidence>
<dbReference type="InterPro" id="IPR003660">
    <property type="entry name" value="HAMP_dom"/>
</dbReference>
<dbReference type="InterPro" id="IPR050428">
    <property type="entry name" value="TCS_sensor_his_kinase"/>
</dbReference>
<dbReference type="CDD" id="cd00082">
    <property type="entry name" value="HisKA"/>
    <property type="match status" value="1"/>
</dbReference>
<comment type="caution">
    <text evidence="14">The sequence shown here is derived from an EMBL/GenBank/DDBJ whole genome shotgun (WGS) entry which is preliminary data.</text>
</comment>
<keyword evidence="5" id="KW-0808">Transferase</keyword>
<dbReference type="AlphaFoldDB" id="A0A7C9P538"/>
<accession>A0A7C9P538</accession>
<comment type="subcellular location">
    <subcellularLocation>
        <location evidence="2">Membrane</location>
    </subcellularLocation>
</comment>
<dbReference type="PROSITE" id="PS50885">
    <property type="entry name" value="HAMP"/>
    <property type="match status" value="1"/>
</dbReference>
<dbReference type="GO" id="GO:0005886">
    <property type="term" value="C:plasma membrane"/>
    <property type="evidence" value="ECO:0007669"/>
    <property type="project" value="TreeGrafter"/>
</dbReference>
<keyword evidence="6 11" id="KW-0812">Transmembrane</keyword>
<evidence type="ECO:0000256" key="10">
    <source>
        <dbReference type="ARBA" id="ARBA00023136"/>
    </source>
</evidence>
<dbReference type="CDD" id="cd06225">
    <property type="entry name" value="HAMP"/>
    <property type="match status" value="1"/>
</dbReference>
<dbReference type="Pfam" id="PF00512">
    <property type="entry name" value="HisKA"/>
    <property type="match status" value="1"/>
</dbReference>
<evidence type="ECO:0000313" key="15">
    <source>
        <dbReference type="Proteomes" id="UP000483432"/>
    </source>
</evidence>
<evidence type="ECO:0000256" key="11">
    <source>
        <dbReference type="SAM" id="Phobius"/>
    </source>
</evidence>
<dbReference type="SMART" id="SM00304">
    <property type="entry name" value="HAMP"/>
    <property type="match status" value="1"/>
</dbReference>
<dbReference type="Gene3D" id="3.30.565.10">
    <property type="entry name" value="Histidine kinase-like ATPase, C-terminal domain"/>
    <property type="match status" value="1"/>
</dbReference>
<evidence type="ECO:0000256" key="7">
    <source>
        <dbReference type="ARBA" id="ARBA00022777"/>
    </source>
</evidence>
<dbReference type="PRINTS" id="PR00344">
    <property type="entry name" value="BCTRLSENSOR"/>
</dbReference>
<dbReference type="Pfam" id="PF00672">
    <property type="entry name" value="HAMP"/>
    <property type="match status" value="1"/>
</dbReference>
<evidence type="ECO:0000256" key="9">
    <source>
        <dbReference type="ARBA" id="ARBA00023012"/>
    </source>
</evidence>
<feature type="domain" description="Histidine kinase" evidence="12">
    <location>
        <begin position="252"/>
        <end position="465"/>
    </location>
</feature>
<dbReference type="InterPro" id="IPR003594">
    <property type="entry name" value="HATPase_dom"/>
</dbReference>
<evidence type="ECO:0000256" key="4">
    <source>
        <dbReference type="ARBA" id="ARBA00022553"/>
    </source>
</evidence>
<evidence type="ECO:0000256" key="6">
    <source>
        <dbReference type="ARBA" id="ARBA00022692"/>
    </source>
</evidence>
<dbReference type="SUPFAM" id="SSF158472">
    <property type="entry name" value="HAMP domain-like"/>
    <property type="match status" value="1"/>
</dbReference>
<dbReference type="InterPro" id="IPR003661">
    <property type="entry name" value="HisK_dim/P_dom"/>
</dbReference>
<gene>
    <name evidence="14" type="ORF">GZ085_03990</name>
</gene>
<dbReference type="PANTHER" id="PTHR45436">
    <property type="entry name" value="SENSOR HISTIDINE KINASE YKOH"/>
    <property type="match status" value="1"/>
</dbReference>
<keyword evidence="4" id="KW-0597">Phosphoprotein</keyword>
<dbReference type="SUPFAM" id="SSF55874">
    <property type="entry name" value="ATPase domain of HSP90 chaperone/DNA topoisomerase II/histidine kinase"/>
    <property type="match status" value="1"/>
</dbReference>
<evidence type="ECO:0000256" key="1">
    <source>
        <dbReference type="ARBA" id="ARBA00000085"/>
    </source>
</evidence>